<keyword evidence="2" id="KW-1185">Reference proteome</keyword>
<name>A0A3M7PBN0_BRAPC</name>
<reference evidence="1 2" key="1">
    <citation type="journal article" date="2018" name="Sci. Rep.">
        <title>Genomic signatures of local adaptation to the degree of environmental predictability in rotifers.</title>
        <authorList>
            <person name="Franch-Gras L."/>
            <person name="Hahn C."/>
            <person name="Garcia-Roger E.M."/>
            <person name="Carmona M.J."/>
            <person name="Serra M."/>
            <person name="Gomez A."/>
        </authorList>
    </citation>
    <scope>NUCLEOTIDE SEQUENCE [LARGE SCALE GENOMIC DNA]</scope>
    <source>
        <strain evidence="1">HYR1</strain>
    </source>
</reference>
<evidence type="ECO:0000313" key="2">
    <source>
        <dbReference type="Proteomes" id="UP000276133"/>
    </source>
</evidence>
<evidence type="ECO:0000313" key="1">
    <source>
        <dbReference type="EMBL" id="RMZ96423.1"/>
    </source>
</evidence>
<protein>
    <submittedName>
        <fullName evidence="1">Uncharacterized protein</fullName>
    </submittedName>
</protein>
<proteinExistence type="predicted"/>
<accession>A0A3M7PBN0</accession>
<dbReference type="EMBL" id="REGN01012208">
    <property type="protein sequence ID" value="RMZ96423.1"/>
    <property type="molecule type" value="Genomic_DNA"/>
</dbReference>
<organism evidence="1 2">
    <name type="scientific">Brachionus plicatilis</name>
    <name type="common">Marine rotifer</name>
    <name type="synonym">Brachionus muelleri</name>
    <dbReference type="NCBI Taxonomy" id="10195"/>
    <lineage>
        <taxon>Eukaryota</taxon>
        <taxon>Metazoa</taxon>
        <taxon>Spiralia</taxon>
        <taxon>Gnathifera</taxon>
        <taxon>Rotifera</taxon>
        <taxon>Eurotatoria</taxon>
        <taxon>Monogononta</taxon>
        <taxon>Pseudotrocha</taxon>
        <taxon>Ploima</taxon>
        <taxon>Brachionidae</taxon>
        <taxon>Brachionus</taxon>
    </lineage>
</organism>
<dbReference type="AlphaFoldDB" id="A0A3M7PBN0"/>
<sequence length="32" mass="3853">MDCIWNNGGVWGDKTEWRYFSKKRFICGLLTQ</sequence>
<gene>
    <name evidence="1" type="ORF">BpHYR1_014863</name>
</gene>
<feature type="non-terminal residue" evidence="1">
    <location>
        <position position="32"/>
    </location>
</feature>
<comment type="caution">
    <text evidence="1">The sequence shown here is derived from an EMBL/GenBank/DDBJ whole genome shotgun (WGS) entry which is preliminary data.</text>
</comment>
<dbReference type="Proteomes" id="UP000276133">
    <property type="component" value="Unassembled WGS sequence"/>
</dbReference>